<evidence type="ECO:0000313" key="1">
    <source>
        <dbReference type="EMBL" id="WAQ84453.1"/>
    </source>
</evidence>
<name>A0ABY7CHR3_9BASI</name>
<dbReference type="Proteomes" id="UP001164743">
    <property type="component" value="Chromosome 5A"/>
</dbReference>
<protein>
    <submittedName>
        <fullName evidence="1">Uncharacterized protein</fullName>
    </submittedName>
</protein>
<evidence type="ECO:0000313" key="3">
    <source>
        <dbReference type="Proteomes" id="UP001164743"/>
    </source>
</evidence>
<sequence length="147" mass="16103">MSPTTGCSSGSNPTGSRALVVWKWREVTRIVQLGQQTNPSAAISLFGETFSSFQVNGVIRCFSIVKRRLVSQHTVQTSYKRGLDKPSPGGELNSGTLDVLKRMFAAALRSATRLGDDMRIFIGHLPKHPIDQQEDNVDDQETDANGL</sequence>
<reference evidence="1" key="1">
    <citation type="submission" date="2022-10" db="EMBL/GenBank/DDBJ databases">
        <title>Puccinia triticina Genome sequencing and assembly.</title>
        <authorList>
            <person name="Li C."/>
        </authorList>
    </citation>
    <scope>NUCLEOTIDE SEQUENCE</scope>
    <source>
        <strain evidence="1">Pt15</strain>
    </source>
</reference>
<evidence type="ECO:0000313" key="2">
    <source>
        <dbReference type="EMBL" id="WAQ87675.1"/>
    </source>
</evidence>
<gene>
    <name evidence="1" type="ORF">PtA15_5A23</name>
    <name evidence="2" type="ORF">PtA15_8A581</name>
</gene>
<organism evidence="1 3">
    <name type="scientific">Puccinia triticina</name>
    <dbReference type="NCBI Taxonomy" id="208348"/>
    <lineage>
        <taxon>Eukaryota</taxon>
        <taxon>Fungi</taxon>
        <taxon>Dikarya</taxon>
        <taxon>Basidiomycota</taxon>
        <taxon>Pucciniomycotina</taxon>
        <taxon>Pucciniomycetes</taxon>
        <taxon>Pucciniales</taxon>
        <taxon>Pucciniaceae</taxon>
        <taxon>Puccinia</taxon>
    </lineage>
</organism>
<accession>A0ABY7CHR3</accession>
<proteinExistence type="predicted"/>
<dbReference type="Proteomes" id="UP001164743">
    <property type="component" value="Chromosome 8A"/>
</dbReference>
<dbReference type="GeneID" id="77809863"/>
<dbReference type="RefSeq" id="XP_053020008.1">
    <property type="nucleotide sequence ID" value="XM_053168979.1"/>
</dbReference>
<dbReference type="EMBL" id="CP110425">
    <property type="protein sequence ID" value="WAQ84453.1"/>
    <property type="molecule type" value="Genomic_DNA"/>
</dbReference>
<keyword evidence="3" id="KW-1185">Reference proteome</keyword>
<dbReference type="EMBL" id="CP110428">
    <property type="protein sequence ID" value="WAQ87675.1"/>
    <property type="molecule type" value="Genomic_DNA"/>
</dbReference>